<evidence type="ECO:0000313" key="3">
    <source>
        <dbReference type="EMBL" id="CAA7033297.1"/>
    </source>
</evidence>
<dbReference type="Pfam" id="PF13966">
    <property type="entry name" value="zf-RVT"/>
    <property type="match status" value="1"/>
</dbReference>
<dbReference type="InterPro" id="IPR000477">
    <property type="entry name" value="RT_dom"/>
</dbReference>
<sequence>MTELRPISLCNVGYKIVSKVLCQRLKVLLPRLISETQSAFVPGRLISDNILIGQEMFHGLRTNKSCKGKFMAVKTDMSKAYNRVEWKFIEALMRKMGFAEHWILLMMRCITSVQYKVLLNGQPKGRIIPQRGLRQGDPLSPYLFILCTEVLIANLNKAEEMKRITGLKVARASPAFGHTVDLDVRREIHQNLGITTVGGVGNYLGIPESLGGAKTKIFSFLVERQNQRINGWNSKWLSKGGKEVLIKSVASAMPTHVMSCFRLPKGITNKLSSAVSNFWWSNSGQSRGMHWLAWSKLCRQKKDGGLGFRVIEDFNTALLAKQLWRLMDYPESLFARVFKGRYYRNSTPLDNIRSYSPSYGWQSILSARPLVQTGLIKRVGSGSSISVWEDPWIPASSPRPAVGPGINFSLTFGCSPNSGDPNITPSRPDSMGWFYTKDRGLQAQVWKVQCTQKLQHFLWQSLTGCIVGDRLRSRGMQIDPQCMRCGMAPETVNHTLFECPPALQVWALSPISTPPTRFPIGSLFTNMAYLFWELPNDDRMRMYPWLIWYIWKARNDKVLGNVDWDPNDIITKATAESLTWAKAQEKQENRDPRSQTPVETILSGDRCQVDGAWKETDCRAGLGWYHFNPDTQSKLMGSCNLRRGISPSD</sequence>
<dbReference type="EMBL" id="CACVBM020001129">
    <property type="protein sequence ID" value="CAA7033297.1"/>
    <property type="molecule type" value="Genomic_DNA"/>
</dbReference>
<dbReference type="InterPro" id="IPR043502">
    <property type="entry name" value="DNA/RNA_pol_sf"/>
</dbReference>
<dbReference type="OrthoDB" id="1112391at2759"/>
<proteinExistence type="predicted"/>
<evidence type="ECO:0008006" key="5">
    <source>
        <dbReference type="Google" id="ProtNLM"/>
    </source>
</evidence>
<dbReference type="Pfam" id="PF00078">
    <property type="entry name" value="RVT_1"/>
    <property type="match status" value="1"/>
</dbReference>
<dbReference type="Proteomes" id="UP000467841">
    <property type="component" value="Unassembled WGS sequence"/>
</dbReference>
<evidence type="ECO:0000259" key="1">
    <source>
        <dbReference type="Pfam" id="PF00078"/>
    </source>
</evidence>
<dbReference type="InterPro" id="IPR026960">
    <property type="entry name" value="RVT-Znf"/>
</dbReference>
<feature type="domain" description="Reverse transcriptase zinc-binding" evidence="2">
    <location>
        <begin position="443"/>
        <end position="506"/>
    </location>
</feature>
<name>A0A6D2IVS1_9BRAS</name>
<evidence type="ECO:0000313" key="4">
    <source>
        <dbReference type="Proteomes" id="UP000467841"/>
    </source>
</evidence>
<organism evidence="3 4">
    <name type="scientific">Microthlaspi erraticum</name>
    <dbReference type="NCBI Taxonomy" id="1685480"/>
    <lineage>
        <taxon>Eukaryota</taxon>
        <taxon>Viridiplantae</taxon>
        <taxon>Streptophyta</taxon>
        <taxon>Embryophyta</taxon>
        <taxon>Tracheophyta</taxon>
        <taxon>Spermatophyta</taxon>
        <taxon>Magnoliopsida</taxon>
        <taxon>eudicotyledons</taxon>
        <taxon>Gunneridae</taxon>
        <taxon>Pentapetalae</taxon>
        <taxon>rosids</taxon>
        <taxon>malvids</taxon>
        <taxon>Brassicales</taxon>
        <taxon>Brassicaceae</taxon>
        <taxon>Coluteocarpeae</taxon>
        <taxon>Microthlaspi</taxon>
    </lineage>
</organism>
<dbReference type="CDD" id="cd01650">
    <property type="entry name" value="RT_nLTR_like"/>
    <property type="match status" value="1"/>
</dbReference>
<dbReference type="PANTHER" id="PTHR33116">
    <property type="entry name" value="REVERSE TRANSCRIPTASE ZINC-BINDING DOMAIN-CONTAINING PROTEIN-RELATED-RELATED"/>
    <property type="match status" value="1"/>
</dbReference>
<dbReference type="PANTHER" id="PTHR33116:SF86">
    <property type="entry name" value="REVERSE TRANSCRIPTASE DOMAIN-CONTAINING PROTEIN"/>
    <property type="match status" value="1"/>
</dbReference>
<dbReference type="AlphaFoldDB" id="A0A6D2IVS1"/>
<keyword evidence="4" id="KW-1185">Reference proteome</keyword>
<reference evidence="3" key="1">
    <citation type="submission" date="2020-01" db="EMBL/GenBank/DDBJ databases">
        <authorList>
            <person name="Mishra B."/>
        </authorList>
    </citation>
    <scope>NUCLEOTIDE SEQUENCE [LARGE SCALE GENOMIC DNA]</scope>
</reference>
<accession>A0A6D2IVS1</accession>
<evidence type="ECO:0000259" key="2">
    <source>
        <dbReference type="Pfam" id="PF13966"/>
    </source>
</evidence>
<gene>
    <name evidence="3" type="ORF">MERR_LOCUS20532</name>
</gene>
<protein>
    <recommendedName>
        <fullName evidence="5">Reverse transcriptase domain-containing protein</fullName>
    </recommendedName>
</protein>
<feature type="domain" description="Reverse transcriptase" evidence="1">
    <location>
        <begin position="3"/>
        <end position="158"/>
    </location>
</feature>
<dbReference type="SUPFAM" id="SSF56672">
    <property type="entry name" value="DNA/RNA polymerases"/>
    <property type="match status" value="1"/>
</dbReference>
<comment type="caution">
    <text evidence="3">The sequence shown here is derived from an EMBL/GenBank/DDBJ whole genome shotgun (WGS) entry which is preliminary data.</text>
</comment>